<keyword evidence="3" id="KW-1185">Reference proteome</keyword>
<evidence type="ECO:0000313" key="1">
    <source>
        <dbReference type="EMBL" id="CAK8996270.1"/>
    </source>
</evidence>
<evidence type="ECO:0000313" key="2">
    <source>
        <dbReference type="EMBL" id="CAK8996365.1"/>
    </source>
</evidence>
<evidence type="ECO:0000313" key="3">
    <source>
        <dbReference type="Proteomes" id="UP001642464"/>
    </source>
</evidence>
<name>A0ABP0I101_9DINO</name>
<gene>
    <name evidence="1" type="ORF">SCF082_LOCUS4713</name>
    <name evidence="2" type="ORF">SCF082_LOCUS4753</name>
</gene>
<reference evidence="1 3" key="1">
    <citation type="submission" date="2024-02" db="EMBL/GenBank/DDBJ databases">
        <authorList>
            <person name="Chen Y."/>
            <person name="Shah S."/>
            <person name="Dougan E. K."/>
            <person name="Thang M."/>
            <person name="Chan C."/>
        </authorList>
    </citation>
    <scope>NUCLEOTIDE SEQUENCE [LARGE SCALE GENOMIC DNA]</scope>
</reference>
<dbReference type="Proteomes" id="UP001642464">
    <property type="component" value="Unassembled WGS sequence"/>
</dbReference>
<accession>A0ABP0I101</accession>
<proteinExistence type="predicted"/>
<protein>
    <submittedName>
        <fullName evidence="1">Uncharacterized protein</fullName>
    </submittedName>
</protein>
<sequence>MVRKSSSRQRAPRSSRRPLWHAMLIASTRNMLNPEEPDLKSPQEDVNLLKRSLLRSGFCEKDEHVHIIGPGSFAERCFSVSLQFDVSPMEAVSLERDPTWGKGRTTL</sequence>
<comment type="caution">
    <text evidence="1">The sequence shown here is derived from an EMBL/GenBank/DDBJ whole genome shotgun (WGS) entry which is preliminary data.</text>
</comment>
<dbReference type="EMBL" id="CAXAMM010002503">
    <property type="protein sequence ID" value="CAK8996365.1"/>
    <property type="molecule type" value="Genomic_DNA"/>
</dbReference>
<organism evidence="1 3">
    <name type="scientific">Durusdinium trenchii</name>
    <dbReference type="NCBI Taxonomy" id="1381693"/>
    <lineage>
        <taxon>Eukaryota</taxon>
        <taxon>Sar</taxon>
        <taxon>Alveolata</taxon>
        <taxon>Dinophyceae</taxon>
        <taxon>Suessiales</taxon>
        <taxon>Symbiodiniaceae</taxon>
        <taxon>Durusdinium</taxon>
    </lineage>
</organism>
<dbReference type="EMBL" id="CAXAMM010002470">
    <property type="protein sequence ID" value="CAK8996270.1"/>
    <property type="molecule type" value="Genomic_DNA"/>
</dbReference>